<sequence>MDREDISLWFSNQGSAKSPLIGAFSQYLSVQDAVQIFEQFHSNNWIPNGQVLWSGIPRRTAQEWADKHHLQTLTTAMGLLMDENHPDCPRWKKTSQQWSKYIHGASAIFAWRIAQGEKVTVLSPPPPERFHPSGLSSYQVIEEPIIKGLICQSAVDQILMAHPTVTESEDFLYEAWPEDQSSLWLARFGSRGTKRKWRDTGHGADKLRLKQLVVAYSEQRILSIEHTDANHLEKKEVRRETHSITQEIHQYSQSQEMEKYKGRLNMRQEENKTAHSNNISGQIAKANTDTQIKPIKKCKEAVKAWAEAQKATARKLKAERERKAKAKDKEVAQQKLKQEEKEQAKVQKAAAQKLKAERKAQVKAQEKIRQKRKEDQKAQAKAQELIAERKRKAKAKEKEVATQKLKQEQKGQAKAQKAAAQKLKAERKAQVKAQEKIRQKRKEKQKAQAKAQELKAEKKKKATAKEKEVATRKLKQEQKEQTKVQKAAAQKLKGQKEAQANRNKARKTVEATKKAKAKIQEWASGKT</sequence>
<feature type="compositionally biased region" description="Basic and acidic residues" evidence="1">
    <location>
        <begin position="316"/>
        <end position="345"/>
    </location>
</feature>
<feature type="compositionally biased region" description="Basic and acidic residues" evidence="1">
    <location>
        <begin position="354"/>
        <end position="378"/>
    </location>
</feature>
<accession>A0A8H3N1V5</accession>
<dbReference type="AlphaFoldDB" id="A0A8H3N1V5"/>
<comment type="caution">
    <text evidence="2">The sequence shown here is derived from an EMBL/GenBank/DDBJ whole genome shotgun (WGS) entry which is preliminary data.</text>
</comment>
<feature type="compositionally biased region" description="Basic and acidic residues" evidence="1">
    <location>
        <begin position="463"/>
        <end position="483"/>
    </location>
</feature>
<feature type="compositionally biased region" description="Low complexity" evidence="1">
    <location>
        <begin position="484"/>
        <end position="500"/>
    </location>
</feature>
<dbReference type="EMBL" id="BLKC01000005">
    <property type="protein sequence ID" value="GFF24812.1"/>
    <property type="molecule type" value="Genomic_DNA"/>
</dbReference>
<dbReference type="Proteomes" id="UP000465221">
    <property type="component" value="Unassembled WGS sequence"/>
</dbReference>
<evidence type="ECO:0000313" key="2">
    <source>
        <dbReference type="EMBL" id="GFF24812.1"/>
    </source>
</evidence>
<feature type="compositionally biased region" description="Low complexity" evidence="1">
    <location>
        <begin position="412"/>
        <end position="422"/>
    </location>
</feature>
<evidence type="ECO:0000313" key="3">
    <source>
        <dbReference type="Proteomes" id="UP000465221"/>
    </source>
</evidence>
<protein>
    <submittedName>
        <fullName evidence="2">Reticulocyte-binding protein 2 homolog a</fullName>
    </submittedName>
</protein>
<feature type="region of interest" description="Disordered" evidence="1">
    <location>
        <begin position="316"/>
        <end position="527"/>
    </location>
</feature>
<name>A0A8H3N1V5_9EURO</name>
<evidence type="ECO:0000256" key="1">
    <source>
        <dbReference type="SAM" id="MobiDB-lite"/>
    </source>
</evidence>
<proteinExistence type="predicted"/>
<feature type="compositionally biased region" description="Basic and acidic residues" evidence="1">
    <location>
        <begin position="396"/>
        <end position="411"/>
    </location>
</feature>
<feature type="compositionally biased region" description="Basic and acidic residues" evidence="1">
    <location>
        <begin position="423"/>
        <end position="437"/>
    </location>
</feature>
<reference evidence="2 3" key="1">
    <citation type="submission" date="2020-01" db="EMBL/GenBank/DDBJ databases">
        <title>Draft genome sequence of Aspergillus udagawae IFM 46972.</title>
        <authorList>
            <person name="Takahashi H."/>
            <person name="Yaguchi T."/>
        </authorList>
    </citation>
    <scope>NUCLEOTIDE SEQUENCE [LARGE SCALE GENOMIC DNA]</scope>
    <source>
        <strain evidence="2 3">IFM 46972</strain>
    </source>
</reference>
<organism evidence="2 3">
    <name type="scientific">Aspergillus udagawae</name>
    <dbReference type="NCBI Taxonomy" id="91492"/>
    <lineage>
        <taxon>Eukaryota</taxon>
        <taxon>Fungi</taxon>
        <taxon>Dikarya</taxon>
        <taxon>Ascomycota</taxon>
        <taxon>Pezizomycotina</taxon>
        <taxon>Eurotiomycetes</taxon>
        <taxon>Eurotiomycetidae</taxon>
        <taxon>Eurotiales</taxon>
        <taxon>Aspergillaceae</taxon>
        <taxon>Aspergillus</taxon>
        <taxon>Aspergillus subgen. Fumigati</taxon>
    </lineage>
</organism>
<gene>
    <name evidence="2" type="ORF">IFM46972_01189</name>
</gene>